<dbReference type="AlphaFoldDB" id="A0A402D1W1"/>
<dbReference type="OrthoDB" id="582607at2"/>
<dbReference type="InterPro" id="IPR032710">
    <property type="entry name" value="NTF2-like_dom_sf"/>
</dbReference>
<dbReference type="EMBL" id="AP025739">
    <property type="protein sequence ID" value="BDI30081.1"/>
    <property type="molecule type" value="Genomic_DNA"/>
</dbReference>
<evidence type="ECO:0000313" key="3">
    <source>
        <dbReference type="Proteomes" id="UP000287394"/>
    </source>
</evidence>
<feature type="compositionally biased region" description="Basic and acidic residues" evidence="1">
    <location>
        <begin position="226"/>
        <end position="239"/>
    </location>
</feature>
<proteinExistence type="predicted"/>
<dbReference type="SUPFAM" id="SSF54427">
    <property type="entry name" value="NTF2-like"/>
    <property type="match status" value="1"/>
</dbReference>
<dbReference type="Pfam" id="PF12680">
    <property type="entry name" value="SnoaL_2"/>
    <property type="match status" value="1"/>
</dbReference>
<feature type="region of interest" description="Disordered" evidence="1">
    <location>
        <begin position="130"/>
        <end position="251"/>
    </location>
</feature>
<evidence type="ECO:0000256" key="1">
    <source>
        <dbReference type="SAM" id="MobiDB-lite"/>
    </source>
</evidence>
<gene>
    <name evidence="2" type="ORF">CCAX7_21320</name>
</gene>
<dbReference type="Proteomes" id="UP000287394">
    <property type="component" value="Chromosome"/>
</dbReference>
<protein>
    <submittedName>
        <fullName evidence="2">Uncharacterized protein</fullName>
    </submittedName>
</protein>
<keyword evidence="3" id="KW-1185">Reference proteome</keyword>
<sequence length="251" mass="27496">MTTDQITKQFLDALFRLESRRDVETISALFAENSEVGNILAPEKYVGPTGAHKFWTLYRDMFSDVHSNFRNVIACEGRTALEWTTAGRTPDGAAVTYTGVSILETDAQQITRFQAYFDPSNLGRQIEAAPANDTRKATAMPDTDPTQPVEPVITEDPASDGVVGGVYTPHDTTPFDGATIPGEHEPVDADTTTNTYEPVASSAGNQSNVTPRPDVYDDVVPGHDLTPAHHDESRERESDFEYDDEDAKTPV</sequence>
<dbReference type="Gene3D" id="3.10.450.50">
    <property type="match status" value="1"/>
</dbReference>
<feature type="compositionally biased region" description="Acidic residues" evidence="1">
    <location>
        <begin position="240"/>
        <end position="251"/>
    </location>
</feature>
<dbReference type="InterPro" id="IPR037401">
    <property type="entry name" value="SnoaL-like"/>
</dbReference>
<dbReference type="KEGG" id="ccot:CCAX7_21320"/>
<accession>A0A402D1W1</accession>
<feature type="compositionally biased region" description="Polar residues" evidence="1">
    <location>
        <begin position="190"/>
        <end position="210"/>
    </location>
</feature>
<organism evidence="2 3">
    <name type="scientific">Capsulimonas corticalis</name>
    <dbReference type="NCBI Taxonomy" id="2219043"/>
    <lineage>
        <taxon>Bacteria</taxon>
        <taxon>Bacillati</taxon>
        <taxon>Armatimonadota</taxon>
        <taxon>Armatimonadia</taxon>
        <taxon>Capsulimonadales</taxon>
        <taxon>Capsulimonadaceae</taxon>
        <taxon>Capsulimonas</taxon>
    </lineage>
</organism>
<reference evidence="2 3" key="1">
    <citation type="journal article" date="2019" name="Int. J. Syst. Evol. Microbiol.">
        <title>Capsulimonas corticalis gen. nov., sp. nov., an aerobic capsulated bacterium, of a novel bacterial order, Capsulimonadales ord. nov., of the class Armatimonadia of the phylum Armatimonadetes.</title>
        <authorList>
            <person name="Li J."/>
            <person name="Kudo C."/>
            <person name="Tonouchi A."/>
        </authorList>
    </citation>
    <scope>NUCLEOTIDE SEQUENCE [LARGE SCALE GENOMIC DNA]</scope>
    <source>
        <strain evidence="2 3">AX-7</strain>
    </source>
</reference>
<dbReference type="RefSeq" id="WP_119323536.1">
    <property type="nucleotide sequence ID" value="NZ_AP025739.1"/>
</dbReference>
<evidence type="ECO:0000313" key="2">
    <source>
        <dbReference type="EMBL" id="BDI30081.1"/>
    </source>
</evidence>
<name>A0A402D1W1_9BACT</name>